<name>A0A0C2JD44_9VIBR</name>
<evidence type="ECO:0000256" key="7">
    <source>
        <dbReference type="RuleBase" id="RU004168"/>
    </source>
</evidence>
<evidence type="ECO:0000313" key="10">
    <source>
        <dbReference type="Proteomes" id="UP000031672"/>
    </source>
</evidence>
<comment type="caution">
    <text evidence="9">The sequence shown here is derived from an EMBL/GenBank/DDBJ whole genome shotgun (WGS) entry which is preliminary data.</text>
</comment>
<dbReference type="Gene3D" id="3.30.70.100">
    <property type="match status" value="1"/>
</dbReference>
<dbReference type="EMBL" id="JTKH01000003">
    <property type="protein sequence ID" value="KII81726.1"/>
    <property type="molecule type" value="Genomic_DNA"/>
</dbReference>
<organism evidence="9 10">
    <name type="scientific">Vibrio renipiscarius</name>
    <dbReference type="NCBI Taxonomy" id="1461322"/>
    <lineage>
        <taxon>Bacteria</taxon>
        <taxon>Pseudomonadati</taxon>
        <taxon>Pseudomonadota</taxon>
        <taxon>Gammaproteobacteria</taxon>
        <taxon>Vibrionales</taxon>
        <taxon>Vibrionaceae</taxon>
        <taxon>Vibrio</taxon>
    </lineage>
</organism>
<sequence>MMPKGMKFKICGKVQGVGFRYHTAYFALSIGLTGYAKNLVEGDVEVVAFGTDTQLVQMAEFLVKGPRGSRVDGVVKEEIVDTAKRYNGFNIL</sequence>
<dbReference type="PROSITE" id="PS00150">
    <property type="entry name" value="ACYLPHOSPHATASE_1"/>
    <property type="match status" value="1"/>
</dbReference>
<dbReference type="PROSITE" id="PS00151">
    <property type="entry name" value="ACYLPHOSPHATASE_2"/>
    <property type="match status" value="1"/>
</dbReference>
<dbReference type="RefSeq" id="WP_040986337.1">
    <property type="nucleotide sequence ID" value="NZ_JTKH01000003.1"/>
</dbReference>
<protein>
    <recommendedName>
        <fullName evidence="3 5">Acylphosphatase</fullName>
        <ecNumber evidence="2 5">3.6.1.7</ecNumber>
    </recommendedName>
</protein>
<dbReference type="SUPFAM" id="SSF54975">
    <property type="entry name" value="Acylphosphatase/BLUF domain-like"/>
    <property type="match status" value="1"/>
</dbReference>
<dbReference type="AlphaFoldDB" id="A0A0C2JD44"/>
<dbReference type="InterPro" id="IPR020456">
    <property type="entry name" value="Acylphosphatase"/>
</dbReference>
<reference evidence="9 10" key="1">
    <citation type="submission" date="2014-11" db="EMBL/GenBank/DDBJ databases">
        <title>Draft Genome Sequence of Vibrio piscirenalis strains CECT 8603T and CECT 8604, two marine Gammaproteobacterium isolated from cultured gilthead sea bream (Sparus aurata).</title>
        <authorList>
            <person name="Arahal D.R."/>
            <person name="Rodrigo-Torres L."/>
            <person name="Lucena T."/>
            <person name="Pujalte M.J."/>
        </authorList>
    </citation>
    <scope>NUCLEOTIDE SEQUENCE [LARGE SCALE GENOMIC DNA]</scope>
    <source>
        <strain evidence="9 10">DCR 1-4-2</strain>
    </source>
</reference>
<dbReference type="InterPro" id="IPR017968">
    <property type="entry name" value="Acylphosphatase_CS"/>
</dbReference>
<keyword evidence="10" id="KW-1185">Reference proteome</keyword>
<evidence type="ECO:0000256" key="2">
    <source>
        <dbReference type="ARBA" id="ARBA00012150"/>
    </source>
</evidence>
<dbReference type="Proteomes" id="UP000031672">
    <property type="component" value="Unassembled WGS sequence"/>
</dbReference>
<dbReference type="OrthoDB" id="5295388at2"/>
<keyword evidence="5 6" id="KW-0378">Hydrolase</keyword>
<evidence type="ECO:0000256" key="5">
    <source>
        <dbReference type="PROSITE-ProRule" id="PRU00520"/>
    </source>
</evidence>
<evidence type="ECO:0000259" key="8">
    <source>
        <dbReference type="PROSITE" id="PS51160"/>
    </source>
</evidence>
<comment type="catalytic activity">
    <reaction evidence="4 5 6">
        <text>an acyl phosphate + H2O = a carboxylate + phosphate + H(+)</text>
        <dbReference type="Rhea" id="RHEA:14965"/>
        <dbReference type="ChEBI" id="CHEBI:15377"/>
        <dbReference type="ChEBI" id="CHEBI:15378"/>
        <dbReference type="ChEBI" id="CHEBI:29067"/>
        <dbReference type="ChEBI" id="CHEBI:43474"/>
        <dbReference type="ChEBI" id="CHEBI:59918"/>
        <dbReference type="EC" id="3.6.1.7"/>
    </reaction>
</comment>
<feature type="active site" evidence="5">
    <location>
        <position position="38"/>
    </location>
</feature>
<evidence type="ECO:0000256" key="3">
    <source>
        <dbReference type="ARBA" id="ARBA00015991"/>
    </source>
</evidence>
<feature type="domain" description="Acylphosphatase-like" evidence="8">
    <location>
        <begin position="5"/>
        <end position="92"/>
    </location>
</feature>
<accession>A0A0C2NQF1</accession>
<dbReference type="GO" id="GO:0003998">
    <property type="term" value="F:acylphosphatase activity"/>
    <property type="evidence" value="ECO:0007669"/>
    <property type="project" value="UniProtKB-EC"/>
</dbReference>
<evidence type="ECO:0000256" key="4">
    <source>
        <dbReference type="ARBA" id="ARBA00047645"/>
    </source>
</evidence>
<evidence type="ECO:0000256" key="1">
    <source>
        <dbReference type="ARBA" id="ARBA00005614"/>
    </source>
</evidence>
<accession>A0A0C2JD44</accession>
<dbReference type="EC" id="3.6.1.7" evidence="2 5"/>
<feature type="active site" evidence="5">
    <location>
        <position position="20"/>
    </location>
</feature>
<evidence type="ECO:0000313" key="9">
    <source>
        <dbReference type="EMBL" id="KII81726.1"/>
    </source>
</evidence>
<dbReference type="PROSITE" id="PS51160">
    <property type="entry name" value="ACYLPHOSPHATASE_3"/>
    <property type="match status" value="1"/>
</dbReference>
<dbReference type="Pfam" id="PF00708">
    <property type="entry name" value="Acylphosphatase"/>
    <property type="match status" value="1"/>
</dbReference>
<proteinExistence type="inferred from homology"/>
<comment type="similarity">
    <text evidence="1 7">Belongs to the acylphosphatase family.</text>
</comment>
<gene>
    <name evidence="9" type="ORF">OJ16_00530</name>
</gene>
<dbReference type="InterPro" id="IPR036046">
    <property type="entry name" value="Acylphosphatase-like_dom_sf"/>
</dbReference>
<evidence type="ECO:0000256" key="6">
    <source>
        <dbReference type="RuleBase" id="RU000553"/>
    </source>
</evidence>
<dbReference type="PANTHER" id="PTHR47268">
    <property type="entry name" value="ACYLPHOSPHATASE"/>
    <property type="match status" value="1"/>
</dbReference>
<dbReference type="NCBIfam" id="NF011000">
    <property type="entry name" value="PRK14426.1"/>
    <property type="match status" value="1"/>
</dbReference>
<dbReference type="STRING" id="1461322.OJ16_00530"/>
<dbReference type="PANTHER" id="PTHR47268:SF4">
    <property type="entry name" value="ACYLPHOSPHATASE"/>
    <property type="match status" value="1"/>
</dbReference>
<dbReference type="InterPro" id="IPR001792">
    <property type="entry name" value="Acylphosphatase-like_dom"/>
</dbReference>